<dbReference type="InterPro" id="IPR005793">
    <property type="entry name" value="Formyl_trans_C"/>
</dbReference>
<dbReference type="CDD" id="cd08704">
    <property type="entry name" value="Met_tRNA_FMT_C"/>
    <property type="match status" value="1"/>
</dbReference>
<comment type="similarity">
    <text evidence="1 5">Belongs to the Fmt family.</text>
</comment>
<evidence type="ECO:0000256" key="3">
    <source>
        <dbReference type="ARBA" id="ARBA00022679"/>
    </source>
</evidence>
<comment type="function">
    <text evidence="5">Attaches a formyl group to the free amino group of methionyl-tRNA(fMet). The formyl group appears to play a dual role in the initiator identity of N-formylmethionyl-tRNA by promoting its recognition by IF2 and preventing the misappropriation of this tRNA by the elongation apparatus.</text>
</comment>
<organism evidence="9 10">
    <name type="scientific">Bowdeniella nasicola</name>
    <dbReference type="NCBI Taxonomy" id="208480"/>
    <lineage>
        <taxon>Bacteria</taxon>
        <taxon>Bacillati</taxon>
        <taxon>Actinomycetota</taxon>
        <taxon>Actinomycetes</taxon>
        <taxon>Actinomycetales</taxon>
        <taxon>Actinomycetaceae</taxon>
        <taxon>Bowdeniella</taxon>
    </lineage>
</organism>
<dbReference type="RefSeq" id="WP_073716251.1">
    <property type="nucleotide sequence ID" value="NZ_MQVR01000020.1"/>
</dbReference>
<dbReference type="PANTHER" id="PTHR11138">
    <property type="entry name" value="METHIONYL-TRNA FORMYLTRANSFERASE"/>
    <property type="match status" value="1"/>
</dbReference>
<dbReference type="InterPro" id="IPR005794">
    <property type="entry name" value="Fmt"/>
</dbReference>
<dbReference type="InterPro" id="IPR041711">
    <property type="entry name" value="Met-tRNA-FMT_N"/>
</dbReference>
<accession>A0A1Q5Q3D8</accession>
<evidence type="ECO:0000259" key="8">
    <source>
        <dbReference type="Pfam" id="PF02911"/>
    </source>
</evidence>
<dbReference type="GO" id="GO:0005829">
    <property type="term" value="C:cytosol"/>
    <property type="evidence" value="ECO:0007669"/>
    <property type="project" value="TreeGrafter"/>
</dbReference>
<dbReference type="CDD" id="cd08646">
    <property type="entry name" value="FMT_core_Met-tRNA-FMT_N"/>
    <property type="match status" value="1"/>
</dbReference>
<keyword evidence="3 5" id="KW-0808">Transferase</keyword>
<dbReference type="Gene3D" id="3.40.50.12230">
    <property type="match status" value="1"/>
</dbReference>
<dbReference type="NCBIfam" id="TIGR00460">
    <property type="entry name" value="fmt"/>
    <property type="match status" value="1"/>
</dbReference>
<feature type="domain" description="Formyl transferase N-terminal" evidence="7">
    <location>
        <begin position="19"/>
        <end position="178"/>
    </location>
</feature>
<dbReference type="GO" id="GO:0004479">
    <property type="term" value="F:methionyl-tRNA formyltransferase activity"/>
    <property type="evidence" value="ECO:0007669"/>
    <property type="project" value="UniProtKB-UniRule"/>
</dbReference>
<dbReference type="SUPFAM" id="SSF53328">
    <property type="entry name" value="Formyltransferase"/>
    <property type="match status" value="1"/>
</dbReference>
<dbReference type="Proteomes" id="UP000185628">
    <property type="component" value="Unassembled WGS sequence"/>
</dbReference>
<evidence type="ECO:0000256" key="2">
    <source>
        <dbReference type="ARBA" id="ARBA00012261"/>
    </source>
</evidence>
<protein>
    <recommendedName>
        <fullName evidence="2 5">Methionyl-tRNA formyltransferase</fullName>
        <ecNumber evidence="2 5">2.1.2.9</ecNumber>
    </recommendedName>
</protein>
<dbReference type="InterPro" id="IPR002376">
    <property type="entry name" value="Formyl_transf_N"/>
</dbReference>
<keyword evidence="4 5" id="KW-0648">Protein biosynthesis</keyword>
<feature type="signal peptide" evidence="6">
    <location>
        <begin position="1"/>
        <end position="20"/>
    </location>
</feature>
<evidence type="ECO:0000313" key="9">
    <source>
        <dbReference type="EMBL" id="OKL54295.1"/>
    </source>
</evidence>
<dbReference type="PANTHER" id="PTHR11138:SF5">
    <property type="entry name" value="METHIONYL-TRNA FORMYLTRANSFERASE, MITOCHONDRIAL"/>
    <property type="match status" value="1"/>
</dbReference>
<evidence type="ECO:0000313" key="10">
    <source>
        <dbReference type="Proteomes" id="UP000185628"/>
    </source>
</evidence>
<name>A0A1Q5Q3D8_9ACTO</name>
<comment type="caution">
    <text evidence="9">The sequence shown here is derived from an EMBL/GenBank/DDBJ whole genome shotgun (WGS) entry which is preliminary data.</text>
</comment>
<evidence type="ECO:0000259" key="7">
    <source>
        <dbReference type="Pfam" id="PF00551"/>
    </source>
</evidence>
<feature type="domain" description="Formyl transferase C-terminal" evidence="8">
    <location>
        <begin position="203"/>
        <end position="300"/>
    </location>
</feature>
<dbReference type="InterPro" id="IPR044135">
    <property type="entry name" value="Met-tRNA-FMT_C"/>
</dbReference>
<proteinExistence type="inferred from homology"/>
<evidence type="ECO:0000256" key="1">
    <source>
        <dbReference type="ARBA" id="ARBA00010699"/>
    </source>
</evidence>
<dbReference type="AlphaFoldDB" id="A0A1Q5Q3D8"/>
<evidence type="ECO:0000256" key="5">
    <source>
        <dbReference type="HAMAP-Rule" id="MF_00182"/>
    </source>
</evidence>
<sequence length="309" mass="32524">MRLLFAGTPAPAAVALRALAADHDVVGVITMPDARGKRGRTLHPSPVATAADELGIPVYKTATLKDEATAQWVADHNADAVAVVAYGALVPATAFELVRYGWINLHFSLLPSFRGAAPVQRSIEAGADQMGVSVFVIDAGLDTGPVLGSQVIDVPERATTGEALDILAEQGATFFSDVLRRYANGEITPELQREDGISHAAQLSPAEGQITWSLDAETIDRKIRAFTPDPGAWTVTSEGLRVKVLAASPTGAIEGDEPGAFTLIDGQLVVACGDGALTLESIAPAGKKPMSGDAWLRGYRGEQRFEDRS</sequence>
<dbReference type="Pfam" id="PF00551">
    <property type="entry name" value="Formyl_trans_N"/>
    <property type="match status" value="1"/>
</dbReference>
<dbReference type="EC" id="2.1.2.9" evidence="2 5"/>
<evidence type="ECO:0000256" key="4">
    <source>
        <dbReference type="ARBA" id="ARBA00022917"/>
    </source>
</evidence>
<dbReference type="OrthoDB" id="9802815at2"/>
<keyword evidence="10" id="KW-1185">Reference proteome</keyword>
<dbReference type="Pfam" id="PF02911">
    <property type="entry name" value="Formyl_trans_C"/>
    <property type="match status" value="1"/>
</dbReference>
<dbReference type="InterPro" id="IPR036477">
    <property type="entry name" value="Formyl_transf_N_sf"/>
</dbReference>
<dbReference type="SUPFAM" id="SSF50486">
    <property type="entry name" value="FMT C-terminal domain-like"/>
    <property type="match status" value="1"/>
</dbReference>
<dbReference type="EMBL" id="MQVR01000020">
    <property type="protein sequence ID" value="OKL54295.1"/>
    <property type="molecule type" value="Genomic_DNA"/>
</dbReference>
<keyword evidence="6" id="KW-0732">Signal</keyword>
<dbReference type="HAMAP" id="MF_00182">
    <property type="entry name" value="Formyl_trans"/>
    <property type="match status" value="1"/>
</dbReference>
<dbReference type="InterPro" id="IPR011034">
    <property type="entry name" value="Formyl_transferase-like_C_sf"/>
</dbReference>
<gene>
    <name evidence="5" type="primary">fmt</name>
    <name evidence="9" type="ORF">BSZ39_04840</name>
</gene>
<comment type="catalytic activity">
    <reaction evidence="5">
        <text>L-methionyl-tRNA(fMet) + (6R)-10-formyltetrahydrofolate = N-formyl-L-methionyl-tRNA(fMet) + (6S)-5,6,7,8-tetrahydrofolate + H(+)</text>
        <dbReference type="Rhea" id="RHEA:24380"/>
        <dbReference type="Rhea" id="RHEA-COMP:9952"/>
        <dbReference type="Rhea" id="RHEA-COMP:9953"/>
        <dbReference type="ChEBI" id="CHEBI:15378"/>
        <dbReference type="ChEBI" id="CHEBI:57453"/>
        <dbReference type="ChEBI" id="CHEBI:78530"/>
        <dbReference type="ChEBI" id="CHEBI:78844"/>
        <dbReference type="ChEBI" id="CHEBI:195366"/>
        <dbReference type="EC" id="2.1.2.9"/>
    </reaction>
</comment>
<reference evidence="10" key="1">
    <citation type="submission" date="2016-12" db="EMBL/GenBank/DDBJ databases">
        <authorList>
            <person name="Meng X."/>
        </authorList>
    </citation>
    <scope>NUCLEOTIDE SEQUENCE [LARGE SCALE GENOMIC DNA]</scope>
    <source>
        <strain evidence="10">DSM 19116</strain>
    </source>
</reference>
<feature type="binding site" evidence="5">
    <location>
        <begin position="108"/>
        <end position="111"/>
    </location>
    <ligand>
        <name>(6S)-5,6,7,8-tetrahydrofolate</name>
        <dbReference type="ChEBI" id="CHEBI:57453"/>
    </ligand>
</feature>
<evidence type="ECO:0000256" key="6">
    <source>
        <dbReference type="SAM" id="SignalP"/>
    </source>
</evidence>
<feature type="chain" id="PRO_5039507905" description="Methionyl-tRNA formyltransferase" evidence="6">
    <location>
        <begin position="21"/>
        <end position="309"/>
    </location>
</feature>